<dbReference type="Proteomes" id="UP001432209">
    <property type="component" value="Chromosome"/>
</dbReference>
<evidence type="ECO:0000313" key="5">
    <source>
        <dbReference type="Proteomes" id="UP001432209"/>
    </source>
</evidence>
<accession>A0ABZ2A4F1</accession>
<evidence type="ECO:0000256" key="1">
    <source>
        <dbReference type="SAM" id="MobiDB-lite"/>
    </source>
</evidence>
<keyword evidence="2" id="KW-0472">Membrane</keyword>
<dbReference type="Gene3D" id="1.10.530.10">
    <property type="match status" value="1"/>
</dbReference>
<proteinExistence type="predicted"/>
<dbReference type="EMBL" id="CP109495">
    <property type="protein sequence ID" value="WUX53575.1"/>
    <property type="molecule type" value="Genomic_DNA"/>
</dbReference>
<feature type="domain" description="Transglycosylase SLT" evidence="3">
    <location>
        <begin position="116"/>
        <end position="226"/>
    </location>
</feature>
<keyword evidence="2" id="KW-0812">Transmembrane</keyword>
<dbReference type="InterPro" id="IPR008258">
    <property type="entry name" value="Transglycosylase_SLT_dom_1"/>
</dbReference>
<evidence type="ECO:0000259" key="3">
    <source>
        <dbReference type="Pfam" id="PF01464"/>
    </source>
</evidence>
<reference evidence="4" key="1">
    <citation type="submission" date="2022-10" db="EMBL/GenBank/DDBJ databases">
        <title>The complete genomes of actinobacterial strains from the NBC collection.</title>
        <authorList>
            <person name="Joergensen T.S."/>
            <person name="Alvarez Arevalo M."/>
            <person name="Sterndorff E.B."/>
            <person name="Faurdal D."/>
            <person name="Vuksanovic O."/>
            <person name="Mourched A.-S."/>
            <person name="Charusanti P."/>
            <person name="Shaw S."/>
            <person name="Blin K."/>
            <person name="Weber T."/>
        </authorList>
    </citation>
    <scope>NUCLEOTIDE SEQUENCE</scope>
    <source>
        <strain evidence="4">NBC_01432</strain>
    </source>
</reference>
<dbReference type="Pfam" id="PF01464">
    <property type="entry name" value="SLT"/>
    <property type="match status" value="1"/>
</dbReference>
<organism evidence="4 5">
    <name type="scientific">Streptomyces niveus</name>
    <name type="common">Streptomyces spheroides</name>
    <dbReference type="NCBI Taxonomy" id="193462"/>
    <lineage>
        <taxon>Bacteria</taxon>
        <taxon>Bacillati</taxon>
        <taxon>Actinomycetota</taxon>
        <taxon>Actinomycetes</taxon>
        <taxon>Kitasatosporales</taxon>
        <taxon>Streptomycetaceae</taxon>
        <taxon>Streptomyces</taxon>
    </lineage>
</organism>
<feature type="region of interest" description="Disordered" evidence="1">
    <location>
        <begin position="254"/>
        <end position="275"/>
    </location>
</feature>
<evidence type="ECO:0000256" key="2">
    <source>
        <dbReference type="SAM" id="Phobius"/>
    </source>
</evidence>
<keyword evidence="2" id="KW-1133">Transmembrane helix</keyword>
<protein>
    <submittedName>
        <fullName evidence="4">Transglycosylase SLT domain-containing protein</fullName>
    </submittedName>
</protein>
<dbReference type="RefSeq" id="WP_329077183.1">
    <property type="nucleotide sequence ID" value="NZ_CP109389.1"/>
</dbReference>
<dbReference type="GeneID" id="91343496"/>
<feature type="compositionally biased region" description="Polar residues" evidence="1">
    <location>
        <begin position="257"/>
        <end position="269"/>
    </location>
</feature>
<evidence type="ECO:0000313" key="4">
    <source>
        <dbReference type="EMBL" id="WUX53575.1"/>
    </source>
</evidence>
<name>A0ABZ2A4F1_STRNV</name>
<keyword evidence="5" id="KW-1185">Reference proteome</keyword>
<sequence>MGASAGGKGKSSDNKGTNTILMAAAAGTGVSGCLLFPVIILILLAGVLVVCAIGFFFWPLVIICSIFGCGGGDGEASVDNDRVSEVFASDGRGELNEAAVPAGYLEYVKDAGQECDRIGSMIIAAQIQQESQWNDKLVGVNGKKGISQLPPDKFDEFGEDDNDNDDTSALDAGDSIMAQGRYLCSLSGEIETLVASQQVTGDQLDLTLAAYSLGLDAVKKAKGVPAEGGAQSYIYGIRSSFAIYSDAIKLPEGESYPTISPLPTGSVSTPPEGGQ</sequence>
<gene>
    <name evidence="4" type="ORF">OG442_19580</name>
</gene>
<dbReference type="SUPFAM" id="SSF53955">
    <property type="entry name" value="Lysozyme-like"/>
    <property type="match status" value="1"/>
</dbReference>
<feature type="transmembrane region" description="Helical" evidence="2">
    <location>
        <begin position="20"/>
        <end position="40"/>
    </location>
</feature>
<dbReference type="InterPro" id="IPR023346">
    <property type="entry name" value="Lysozyme-like_dom_sf"/>
</dbReference>
<feature type="transmembrane region" description="Helical" evidence="2">
    <location>
        <begin position="47"/>
        <end position="68"/>
    </location>
</feature>